<name>A0A9Q9SKC5_9BURK</name>
<feature type="transmembrane region" description="Helical" evidence="1">
    <location>
        <begin position="43"/>
        <end position="63"/>
    </location>
</feature>
<dbReference type="PANTHER" id="PTHR32309">
    <property type="entry name" value="TYROSINE-PROTEIN KINASE"/>
    <property type="match status" value="1"/>
</dbReference>
<feature type="transmembrane region" description="Helical" evidence="1">
    <location>
        <begin position="374"/>
        <end position="392"/>
    </location>
</feature>
<evidence type="ECO:0000256" key="1">
    <source>
        <dbReference type="SAM" id="Phobius"/>
    </source>
</evidence>
<dbReference type="GO" id="GO:0005886">
    <property type="term" value="C:plasma membrane"/>
    <property type="evidence" value="ECO:0007669"/>
    <property type="project" value="TreeGrafter"/>
</dbReference>
<dbReference type="Proteomes" id="UP000494172">
    <property type="component" value="Unassembled WGS sequence"/>
</dbReference>
<gene>
    <name evidence="2" type="ORF">BAR24066_04006</name>
</gene>
<comment type="caution">
    <text evidence="2">The sequence shown here is derived from an EMBL/GenBank/DDBJ whole genome shotgun (WGS) entry which is preliminary data.</text>
</comment>
<sequence length="397" mass="43987">MLASHFALCIDGKKLENVTTSDVTTPTEEKPGLVQRLKRVNRLLAATVIIPTAIATLYFGVIASDVYVSESRFVVKSPQKQTQSSIVGAFLQGTGLSRSADDTFSVLDYMASRDALRELNANNYIFDAYTKHGDFVSRFHTWPDSSFEELWKYYDKHVVTATLDSESGITKLQVRAYTAEDSQRINERLLEMGERLINQMNQRAAADTVQFAQREVDAAAAKAKDAAAALAEYRKSYTVFDPDKQSALQLQQVTTLQAQLFASQTQLAQIQSIAPQNPQISVLKTNIANLQKQIEEATTGVTGGKNSLSAKAATYARMQLDAQFADKQLASTMTALENARAEAQRKQLYLERLIQPNTPDIAVEPKRLKSIFEVFALGMIAWGVLSLLLAGLREHHN</sequence>
<proteinExistence type="predicted"/>
<organism evidence="2 3">
    <name type="scientific">Burkholderia arboris</name>
    <dbReference type="NCBI Taxonomy" id="488730"/>
    <lineage>
        <taxon>Bacteria</taxon>
        <taxon>Pseudomonadati</taxon>
        <taxon>Pseudomonadota</taxon>
        <taxon>Betaproteobacteria</taxon>
        <taxon>Burkholderiales</taxon>
        <taxon>Burkholderiaceae</taxon>
        <taxon>Burkholderia</taxon>
        <taxon>Burkholderia cepacia complex</taxon>
    </lineage>
</organism>
<protein>
    <submittedName>
        <fullName evidence="2">WcbD</fullName>
    </submittedName>
</protein>
<reference evidence="2 3" key="1">
    <citation type="submission" date="2019-09" db="EMBL/GenBank/DDBJ databases">
        <authorList>
            <person name="Depoorter E."/>
        </authorList>
    </citation>
    <scope>NUCLEOTIDE SEQUENCE [LARGE SCALE GENOMIC DNA]</scope>
    <source>
        <strain evidence="2">LMG 24066</strain>
    </source>
</reference>
<dbReference type="GO" id="GO:0004713">
    <property type="term" value="F:protein tyrosine kinase activity"/>
    <property type="evidence" value="ECO:0007669"/>
    <property type="project" value="TreeGrafter"/>
</dbReference>
<dbReference type="InterPro" id="IPR050445">
    <property type="entry name" value="Bact_polysacc_biosynth/exp"/>
</dbReference>
<keyword evidence="1" id="KW-0472">Membrane</keyword>
<dbReference type="PANTHER" id="PTHR32309:SF13">
    <property type="entry name" value="FERRIC ENTEROBACTIN TRANSPORT PROTEIN FEPE"/>
    <property type="match status" value="1"/>
</dbReference>
<keyword evidence="1" id="KW-1133">Transmembrane helix</keyword>
<dbReference type="AlphaFoldDB" id="A0A9Q9SKC5"/>
<dbReference type="EMBL" id="CABVPX010000016">
    <property type="protein sequence ID" value="VWB84792.1"/>
    <property type="molecule type" value="Genomic_DNA"/>
</dbReference>
<keyword evidence="1" id="KW-0812">Transmembrane</keyword>
<evidence type="ECO:0000313" key="2">
    <source>
        <dbReference type="EMBL" id="VWB84792.1"/>
    </source>
</evidence>
<evidence type="ECO:0000313" key="3">
    <source>
        <dbReference type="Proteomes" id="UP000494172"/>
    </source>
</evidence>
<accession>A0A9Q9SKC5</accession>